<keyword evidence="1" id="KW-0175">Coiled coil</keyword>
<keyword evidence="3" id="KW-1185">Reference proteome</keyword>
<protein>
    <submittedName>
        <fullName evidence="2 4">Uncharacterized protein</fullName>
    </submittedName>
</protein>
<dbReference type="WBParaSite" id="NBR_0000384601-mRNA-1">
    <property type="protein sequence ID" value="NBR_0000384601-mRNA-1"/>
    <property type="gene ID" value="NBR_0000384601"/>
</dbReference>
<dbReference type="Proteomes" id="UP000271162">
    <property type="component" value="Unassembled WGS sequence"/>
</dbReference>
<dbReference type="EMBL" id="UYSL01006289">
    <property type="protein sequence ID" value="VDL67436.1"/>
    <property type="molecule type" value="Genomic_DNA"/>
</dbReference>
<reference evidence="4" key="1">
    <citation type="submission" date="2017-02" db="UniProtKB">
        <authorList>
            <consortium name="WormBaseParasite"/>
        </authorList>
    </citation>
    <scope>IDENTIFICATION</scope>
</reference>
<accession>A0A0N4XMU4</accession>
<evidence type="ECO:0000313" key="3">
    <source>
        <dbReference type="Proteomes" id="UP000271162"/>
    </source>
</evidence>
<organism evidence="4">
    <name type="scientific">Nippostrongylus brasiliensis</name>
    <name type="common">Rat hookworm</name>
    <dbReference type="NCBI Taxonomy" id="27835"/>
    <lineage>
        <taxon>Eukaryota</taxon>
        <taxon>Metazoa</taxon>
        <taxon>Ecdysozoa</taxon>
        <taxon>Nematoda</taxon>
        <taxon>Chromadorea</taxon>
        <taxon>Rhabditida</taxon>
        <taxon>Rhabditina</taxon>
        <taxon>Rhabditomorpha</taxon>
        <taxon>Strongyloidea</taxon>
        <taxon>Heligmosomidae</taxon>
        <taxon>Nippostrongylus</taxon>
    </lineage>
</organism>
<dbReference type="AlphaFoldDB" id="A0A0N4XMU4"/>
<feature type="coiled-coil region" evidence="1">
    <location>
        <begin position="2"/>
        <end position="55"/>
    </location>
</feature>
<evidence type="ECO:0000256" key="1">
    <source>
        <dbReference type="SAM" id="Coils"/>
    </source>
</evidence>
<evidence type="ECO:0000313" key="2">
    <source>
        <dbReference type="EMBL" id="VDL67436.1"/>
    </source>
</evidence>
<proteinExistence type="predicted"/>
<evidence type="ECO:0000313" key="4">
    <source>
        <dbReference type="WBParaSite" id="NBR_0000384601-mRNA-1"/>
    </source>
</evidence>
<gene>
    <name evidence="2" type="ORF">NBR_LOCUS3847</name>
</gene>
<reference evidence="2 3" key="2">
    <citation type="submission" date="2018-11" db="EMBL/GenBank/DDBJ databases">
        <authorList>
            <consortium name="Pathogen Informatics"/>
        </authorList>
    </citation>
    <scope>NUCLEOTIDE SEQUENCE [LARGE SCALE GENOMIC DNA]</scope>
</reference>
<sequence length="184" mass="20485">MLKNRLENMERERERIAAATRDQLIAKEKHHAAELNEKERRIRQLESQVQSLRQENLQGSFQVHNVTMSQSVGVEMSAGAAQTAPLPTKRVSLPKNSAGWKNISRFGAAASVFANNSTAERFGNENVSDTFAHIPSQMFVDTPVFRCPQPVVPILPSSKLSVPTASKQCQADHIADDWNDNCFV</sequence>
<name>A0A0N4XMU4_NIPBR</name>